<dbReference type="PANTHER" id="PTHR34409:SF1">
    <property type="entry name" value="MYB-LIKE DOMAIN-CONTAINING PROTEIN"/>
    <property type="match status" value="1"/>
</dbReference>
<evidence type="ECO:0000256" key="1">
    <source>
        <dbReference type="SAM" id="Coils"/>
    </source>
</evidence>
<feature type="compositionally biased region" description="Basic and acidic residues" evidence="2">
    <location>
        <begin position="67"/>
        <end position="78"/>
    </location>
</feature>
<feature type="compositionally biased region" description="Basic residues" evidence="2">
    <location>
        <begin position="126"/>
        <end position="136"/>
    </location>
</feature>
<proteinExistence type="predicted"/>
<dbReference type="Proteomes" id="UP000044841">
    <property type="component" value="Unassembled WGS sequence"/>
</dbReference>
<feature type="compositionally biased region" description="Low complexity" evidence="2">
    <location>
        <begin position="1"/>
        <end position="11"/>
    </location>
</feature>
<organism evidence="3 4">
    <name type="scientific">Rhizoctonia solani</name>
    <dbReference type="NCBI Taxonomy" id="456999"/>
    <lineage>
        <taxon>Eukaryota</taxon>
        <taxon>Fungi</taxon>
        <taxon>Dikarya</taxon>
        <taxon>Basidiomycota</taxon>
        <taxon>Agaricomycotina</taxon>
        <taxon>Agaricomycetes</taxon>
        <taxon>Cantharellales</taxon>
        <taxon>Ceratobasidiaceae</taxon>
        <taxon>Rhizoctonia</taxon>
    </lineage>
</organism>
<feature type="coiled-coil region" evidence="1">
    <location>
        <begin position="400"/>
        <end position="427"/>
    </location>
</feature>
<feature type="region of interest" description="Disordered" evidence="2">
    <location>
        <begin position="294"/>
        <end position="334"/>
    </location>
</feature>
<feature type="compositionally biased region" description="Acidic residues" evidence="2">
    <location>
        <begin position="90"/>
        <end position="116"/>
    </location>
</feature>
<name>A0A0K6FZC6_9AGAM</name>
<evidence type="ECO:0000313" key="3">
    <source>
        <dbReference type="EMBL" id="CUA71479.1"/>
    </source>
</evidence>
<evidence type="ECO:0000313" key="4">
    <source>
        <dbReference type="Proteomes" id="UP000044841"/>
    </source>
</evidence>
<feature type="region of interest" description="Disordered" evidence="2">
    <location>
        <begin position="497"/>
        <end position="525"/>
    </location>
</feature>
<accession>A0A0K6FZC6</accession>
<gene>
    <name evidence="3" type="ORF">RSOLAG22IIIB_09603</name>
</gene>
<reference evidence="3 4" key="1">
    <citation type="submission" date="2015-07" db="EMBL/GenBank/DDBJ databases">
        <authorList>
            <person name="Noorani M."/>
        </authorList>
    </citation>
    <scope>NUCLEOTIDE SEQUENCE [LARGE SCALE GENOMIC DNA]</scope>
    <source>
        <strain evidence="3">BBA 69670</strain>
    </source>
</reference>
<dbReference type="EMBL" id="CYGV01001241">
    <property type="protein sequence ID" value="CUA71479.1"/>
    <property type="molecule type" value="Genomic_DNA"/>
</dbReference>
<keyword evidence="4" id="KW-1185">Reference proteome</keyword>
<sequence>MPPKSKGSKPAKPVDPYAHLSQAERRKLSTQLRKTVTRTTRRTSGTDDTLPDVAELVSARSKQGVHFADKAGGEHTMEMDIEGEGNGVGENEEEGGGEEEEEGVGAGEDVEDETEGGDGSTTHPVKTTRKAAGKARKGRVAGSKGFFINEEWIIADGVEEVLPRGEIGWQKVGKYFNDRVPKDRQRHWEVIRNKHGRMLKQKKPTGDGAGSKLHDKLLLVENARLEKEQTVAIDDEVWSDSDDTTAAPRLTETINAHAKLNPTPAPAPFGRSKAVSSKSTTAVEELDVIVLSSTDNETPAPPPQTALTKRKTKSNVKAKPAIKTKPGVKTEPGVKSEPGVGYIAEKVPAVAEVKSPTKRRENSRALLTSIQSTLNNETNAVDSDSAGVAKVHIFGRDRTIERLEKDLTETREKCRQLERQADNVLMVMTMYGIPTPEETGGPALGRALAGFLQTRFPASVSPATVLGSTSTAAHNAAPSVTSVATSIVSPVVFPSASPAAASTPAPPMSPTLVPGGHENCQMPQDIPIDPALYERFDSVPSAPVPSGSNLSAAEKGKLPVYLGY</sequence>
<keyword evidence="1" id="KW-0175">Coiled coil</keyword>
<dbReference type="PANTHER" id="PTHR34409">
    <property type="entry name" value="SET DOMAIN-CONTAINING PROTEIN"/>
    <property type="match status" value="1"/>
</dbReference>
<dbReference type="AlphaFoldDB" id="A0A0K6FZC6"/>
<feature type="region of interest" description="Disordered" evidence="2">
    <location>
        <begin position="259"/>
        <end position="278"/>
    </location>
</feature>
<feature type="compositionally biased region" description="Basic residues" evidence="2">
    <location>
        <begin position="308"/>
        <end position="322"/>
    </location>
</feature>
<feature type="region of interest" description="Disordered" evidence="2">
    <location>
        <begin position="1"/>
        <end position="136"/>
    </location>
</feature>
<evidence type="ECO:0000256" key="2">
    <source>
        <dbReference type="SAM" id="MobiDB-lite"/>
    </source>
</evidence>
<protein>
    <submittedName>
        <fullName evidence="3">Uncharacterized protein</fullName>
    </submittedName>
</protein>